<comment type="caution">
    <text evidence="1">The sequence shown here is derived from an EMBL/GenBank/DDBJ whole genome shotgun (WGS) entry which is preliminary data.</text>
</comment>
<evidence type="ECO:0000313" key="1">
    <source>
        <dbReference type="EMBL" id="MBD7916077.1"/>
    </source>
</evidence>
<organism evidence="1 2">
    <name type="scientific">Clostridium gallinarum</name>
    <dbReference type="NCBI Taxonomy" id="2762246"/>
    <lineage>
        <taxon>Bacteria</taxon>
        <taxon>Bacillati</taxon>
        <taxon>Bacillota</taxon>
        <taxon>Clostridia</taxon>
        <taxon>Eubacteriales</taxon>
        <taxon>Clostridiaceae</taxon>
        <taxon>Clostridium</taxon>
    </lineage>
</organism>
<dbReference type="Proteomes" id="UP000640335">
    <property type="component" value="Unassembled WGS sequence"/>
</dbReference>
<dbReference type="EMBL" id="JACSQZ010000058">
    <property type="protein sequence ID" value="MBD7916077.1"/>
    <property type="molecule type" value="Genomic_DNA"/>
</dbReference>
<protein>
    <submittedName>
        <fullName evidence="1">Uncharacterized protein</fullName>
    </submittedName>
</protein>
<reference evidence="1 2" key="1">
    <citation type="submission" date="2020-08" db="EMBL/GenBank/DDBJ databases">
        <title>A Genomic Blueprint of the Chicken Gut Microbiome.</title>
        <authorList>
            <person name="Gilroy R."/>
            <person name="Ravi A."/>
            <person name="Getino M."/>
            <person name="Pursley I."/>
            <person name="Horton D.L."/>
            <person name="Alikhan N.-F."/>
            <person name="Baker D."/>
            <person name="Gharbi K."/>
            <person name="Hall N."/>
            <person name="Watson M."/>
            <person name="Adriaenssens E.M."/>
            <person name="Foster-Nyarko E."/>
            <person name="Jarju S."/>
            <person name="Secka A."/>
            <person name="Antonio M."/>
            <person name="Oren A."/>
            <person name="Chaudhuri R."/>
            <person name="La Ragione R.M."/>
            <person name="Hildebrand F."/>
            <person name="Pallen M.J."/>
        </authorList>
    </citation>
    <scope>NUCLEOTIDE SEQUENCE [LARGE SCALE GENOMIC DNA]</scope>
    <source>
        <strain evidence="1 2">Sa3CUN1</strain>
    </source>
</reference>
<dbReference type="RefSeq" id="WP_191750826.1">
    <property type="nucleotide sequence ID" value="NZ_JACSQZ010000058.1"/>
</dbReference>
<name>A0ABR8Q6N3_9CLOT</name>
<gene>
    <name evidence="1" type="ORF">H9660_13060</name>
</gene>
<evidence type="ECO:0000313" key="2">
    <source>
        <dbReference type="Proteomes" id="UP000640335"/>
    </source>
</evidence>
<proteinExistence type="predicted"/>
<keyword evidence="2" id="KW-1185">Reference proteome</keyword>
<accession>A0ABR8Q6N3</accession>
<sequence length="156" mass="18330">MEELKAILEKNDINEARAILNNEILWNTSNEEMFYEMVNICEVYNVFDENDEKIEEKDINEYTESDLIDLNTSLTLNFSKERCILAYKVSRQLNGKRAEKKDFFKDEKVIYTTNESNDLKNKDIIKKILILGGVVLGTAIICKMPKRKKQLNRVKR</sequence>